<evidence type="ECO:0000256" key="3">
    <source>
        <dbReference type="ARBA" id="ARBA00022806"/>
    </source>
</evidence>
<dbReference type="AlphaFoldDB" id="A0A0L0UYE5"/>
<keyword evidence="3" id="KW-0067">ATP-binding</keyword>
<comment type="caution">
    <text evidence="6">The sequence shown here is derived from an EMBL/GenBank/DDBJ whole genome shotgun (WGS) entry which is preliminary data.</text>
</comment>
<gene>
    <name evidence="6" type="ORF">PSTG_14659</name>
</gene>
<feature type="compositionally biased region" description="Polar residues" evidence="5">
    <location>
        <begin position="15"/>
        <end position="32"/>
    </location>
</feature>
<dbReference type="GO" id="GO:0003724">
    <property type="term" value="F:RNA helicase activity"/>
    <property type="evidence" value="ECO:0007669"/>
    <property type="project" value="UniProtKB-EC"/>
</dbReference>
<proteinExistence type="predicted"/>
<keyword evidence="7" id="KW-1185">Reference proteome</keyword>
<name>A0A0L0UYE5_9BASI</name>
<accession>A0A0L0UYE5</accession>
<evidence type="ECO:0000256" key="4">
    <source>
        <dbReference type="ARBA" id="ARBA00047984"/>
    </source>
</evidence>
<comment type="catalytic activity">
    <reaction evidence="4">
        <text>ATP + H2O = ADP + phosphate + H(+)</text>
        <dbReference type="Rhea" id="RHEA:13065"/>
        <dbReference type="ChEBI" id="CHEBI:15377"/>
        <dbReference type="ChEBI" id="CHEBI:15378"/>
        <dbReference type="ChEBI" id="CHEBI:30616"/>
        <dbReference type="ChEBI" id="CHEBI:43474"/>
        <dbReference type="ChEBI" id="CHEBI:456216"/>
        <dbReference type="EC" id="3.6.4.13"/>
    </reaction>
</comment>
<keyword evidence="2" id="KW-0378">Hydrolase</keyword>
<dbReference type="GO" id="GO:0003725">
    <property type="term" value="F:double-stranded RNA binding"/>
    <property type="evidence" value="ECO:0007669"/>
    <property type="project" value="TreeGrafter"/>
</dbReference>
<dbReference type="SUPFAM" id="SSF52540">
    <property type="entry name" value="P-loop containing nucleoside triphosphate hydrolases"/>
    <property type="match status" value="1"/>
</dbReference>
<dbReference type="GO" id="GO:0005730">
    <property type="term" value="C:nucleolus"/>
    <property type="evidence" value="ECO:0007669"/>
    <property type="project" value="TreeGrafter"/>
</dbReference>
<evidence type="ECO:0000256" key="2">
    <source>
        <dbReference type="ARBA" id="ARBA00022801"/>
    </source>
</evidence>
<evidence type="ECO:0000313" key="6">
    <source>
        <dbReference type="EMBL" id="KNE91946.1"/>
    </source>
</evidence>
<dbReference type="InterPro" id="IPR027417">
    <property type="entry name" value="P-loop_NTPase"/>
</dbReference>
<dbReference type="EMBL" id="AJIL01000182">
    <property type="protein sequence ID" value="KNE91946.1"/>
    <property type="molecule type" value="Genomic_DNA"/>
</dbReference>
<organism evidence="6 7">
    <name type="scientific">Puccinia striiformis f. sp. tritici PST-78</name>
    <dbReference type="NCBI Taxonomy" id="1165861"/>
    <lineage>
        <taxon>Eukaryota</taxon>
        <taxon>Fungi</taxon>
        <taxon>Dikarya</taxon>
        <taxon>Basidiomycota</taxon>
        <taxon>Pucciniomycotina</taxon>
        <taxon>Pucciniomycetes</taxon>
        <taxon>Pucciniales</taxon>
        <taxon>Pucciniaceae</taxon>
        <taxon>Puccinia</taxon>
    </lineage>
</organism>
<dbReference type="EC" id="3.6.4.13" evidence="1"/>
<feature type="region of interest" description="Disordered" evidence="5">
    <location>
        <begin position="1"/>
        <end position="37"/>
    </location>
</feature>
<dbReference type="PANTHER" id="PTHR18934:SF118">
    <property type="entry name" value="ATP-DEPENDENT RNA HELICASE DHX33"/>
    <property type="match status" value="1"/>
</dbReference>
<protein>
    <recommendedName>
        <fullName evidence="1">RNA helicase</fullName>
        <ecNumber evidence="1">3.6.4.13</ecNumber>
    </recommendedName>
</protein>
<dbReference type="OrthoDB" id="10253254at2759"/>
<keyword evidence="3" id="KW-0547">Nucleotide-binding</keyword>
<dbReference type="GO" id="GO:0045943">
    <property type="term" value="P:positive regulation of transcription by RNA polymerase I"/>
    <property type="evidence" value="ECO:0007669"/>
    <property type="project" value="TreeGrafter"/>
</dbReference>
<dbReference type="Gene3D" id="3.40.50.300">
    <property type="entry name" value="P-loop containing nucleotide triphosphate hydrolases"/>
    <property type="match status" value="1"/>
</dbReference>
<dbReference type="Proteomes" id="UP000054564">
    <property type="component" value="Unassembled WGS sequence"/>
</dbReference>
<dbReference type="PANTHER" id="PTHR18934">
    <property type="entry name" value="ATP-DEPENDENT RNA HELICASE"/>
    <property type="match status" value="1"/>
</dbReference>
<reference evidence="7" key="1">
    <citation type="submission" date="2014-03" db="EMBL/GenBank/DDBJ databases">
        <title>The Genome Sequence of Puccinia striiformis f. sp. tritici PST-78.</title>
        <authorList>
            <consortium name="The Broad Institute Genome Sequencing Platform"/>
            <person name="Cuomo C."/>
            <person name="Hulbert S."/>
            <person name="Chen X."/>
            <person name="Walker B."/>
            <person name="Young S.K."/>
            <person name="Zeng Q."/>
            <person name="Gargeya S."/>
            <person name="Fitzgerald M."/>
            <person name="Haas B."/>
            <person name="Abouelleil A."/>
            <person name="Alvarado L."/>
            <person name="Arachchi H.M."/>
            <person name="Berlin A.M."/>
            <person name="Chapman S.B."/>
            <person name="Goldberg J."/>
            <person name="Griggs A."/>
            <person name="Gujja S."/>
            <person name="Hansen M."/>
            <person name="Howarth C."/>
            <person name="Imamovic A."/>
            <person name="Larimer J."/>
            <person name="McCowan C."/>
            <person name="Montmayeur A."/>
            <person name="Murphy C."/>
            <person name="Neiman D."/>
            <person name="Pearson M."/>
            <person name="Priest M."/>
            <person name="Roberts A."/>
            <person name="Saif S."/>
            <person name="Shea T."/>
            <person name="Sisk P."/>
            <person name="Sykes S."/>
            <person name="Wortman J."/>
            <person name="Nusbaum C."/>
            <person name="Birren B."/>
        </authorList>
    </citation>
    <scope>NUCLEOTIDE SEQUENCE [LARGE SCALE GENOMIC DNA]</scope>
    <source>
        <strain evidence="7">race PST-78</strain>
    </source>
</reference>
<sequence>MTEKEVNLATRFQDLPTSKTTGQHQQNGMMTEQQRRDRSEALAQSQRRLPIYPGKEAVINETWSNDTIVVLGETGCGKTTQIPQYLIGPEYHQLSKNPGTNQIKVVVTQPRRVAAISLATRVSEEVGCKLGTTVGYTVRFDDCSDHKTRLKYVRACASVEGIAKLCSEL</sequence>
<evidence type="ECO:0000313" key="7">
    <source>
        <dbReference type="Proteomes" id="UP000054564"/>
    </source>
</evidence>
<dbReference type="STRING" id="1165861.A0A0L0UYE5"/>
<keyword evidence="3" id="KW-0347">Helicase</keyword>
<evidence type="ECO:0000256" key="5">
    <source>
        <dbReference type="SAM" id="MobiDB-lite"/>
    </source>
</evidence>
<evidence type="ECO:0000256" key="1">
    <source>
        <dbReference type="ARBA" id="ARBA00012552"/>
    </source>
</evidence>
<dbReference type="GO" id="GO:0016787">
    <property type="term" value="F:hydrolase activity"/>
    <property type="evidence" value="ECO:0007669"/>
    <property type="project" value="UniProtKB-KW"/>
</dbReference>